<sequence length="210" mass="23998">MSLLIFMRHGQAYNNVKRLLVGRNLESHLTDLGREQVRQSSELLKSIPIHKIYSSPVIRTVETAEIASKSLGLSFELDERLFEIELGKLVGLYYDDVISTHGDLFAKFYSDNDNENSLLEFEVESFGSVRERIRHLIQEMEEKHKDKNILFISHLDPIKAAISLAMNIKPSSVYSVQIPNASISVLKSYEGTLTLCGFNILNMKRFLTEF</sequence>
<dbReference type="InterPro" id="IPR050275">
    <property type="entry name" value="PGM_Phosphatase"/>
</dbReference>
<dbReference type="EC" id="3.1.3.3" evidence="3"/>
<dbReference type="PANTHER" id="PTHR48100">
    <property type="entry name" value="BROAD-SPECIFICITY PHOSPHATASE YOR283W-RELATED"/>
    <property type="match status" value="1"/>
</dbReference>
<feature type="active site" description="Proton donor/acceptor" evidence="1">
    <location>
        <position position="83"/>
    </location>
</feature>
<organism evidence="3 4">
    <name type="scientific">Candidatus Nitrosocosmicus franklandianus</name>
    <dbReference type="NCBI Taxonomy" id="1798806"/>
    <lineage>
        <taxon>Archaea</taxon>
        <taxon>Nitrososphaerota</taxon>
        <taxon>Nitrososphaeria</taxon>
        <taxon>Nitrososphaerales</taxon>
        <taxon>Nitrososphaeraceae</taxon>
        <taxon>Candidatus Nitrosocosmicus</taxon>
    </lineage>
</organism>
<dbReference type="GeneID" id="39421462"/>
<dbReference type="Gene3D" id="3.40.50.1240">
    <property type="entry name" value="Phosphoglycerate mutase-like"/>
    <property type="match status" value="1"/>
</dbReference>
<dbReference type="GO" id="GO:0016791">
    <property type="term" value="F:phosphatase activity"/>
    <property type="evidence" value="ECO:0007669"/>
    <property type="project" value="TreeGrafter"/>
</dbReference>
<gene>
    <name evidence="3" type="primary">pspB</name>
    <name evidence="3" type="ORF">NFRAN_2228</name>
</gene>
<reference evidence="3 4" key="1">
    <citation type="submission" date="2019-02" db="EMBL/GenBank/DDBJ databases">
        <authorList>
            <person name="Lehtovirta-Morley E L."/>
        </authorList>
    </citation>
    <scope>NUCLEOTIDE SEQUENCE [LARGE SCALE GENOMIC DNA]</scope>
    <source>
        <strain evidence="3">NFRAN1</strain>
    </source>
</reference>
<evidence type="ECO:0000256" key="2">
    <source>
        <dbReference type="PIRSR" id="PIRSR613078-2"/>
    </source>
</evidence>
<dbReference type="RefSeq" id="WP_134484724.1">
    <property type="nucleotide sequence ID" value="NZ_LR216287.1"/>
</dbReference>
<feature type="active site" description="Tele-phosphohistidine intermediate" evidence="1">
    <location>
        <position position="9"/>
    </location>
</feature>
<proteinExistence type="predicted"/>
<dbReference type="AlphaFoldDB" id="A0A484IBT4"/>
<protein>
    <submittedName>
        <fullName evidence="3">Putative phosphoserine phosphatase 2</fullName>
        <ecNumber evidence="3">3.1.3.3</ecNumber>
    </submittedName>
</protein>
<dbReference type="OrthoDB" id="304253at2157"/>
<keyword evidence="4" id="KW-1185">Reference proteome</keyword>
<accession>A0A484IBT4</accession>
<keyword evidence="3" id="KW-0378">Hydrolase</keyword>
<name>A0A484IBT4_9ARCH</name>
<feature type="binding site" evidence="2">
    <location>
        <position position="59"/>
    </location>
    <ligand>
        <name>substrate</name>
    </ligand>
</feature>
<dbReference type="Pfam" id="PF00300">
    <property type="entry name" value="His_Phos_1"/>
    <property type="match status" value="1"/>
</dbReference>
<dbReference type="SUPFAM" id="SSF53254">
    <property type="entry name" value="Phosphoglycerate mutase-like"/>
    <property type="match status" value="1"/>
</dbReference>
<dbReference type="PIRSF" id="PIRSF000709">
    <property type="entry name" value="6PFK_2-Ptase"/>
    <property type="match status" value="1"/>
</dbReference>
<dbReference type="InterPro" id="IPR013078">
    <property type="entry name" value="His_Pase_superF_clade-1"/>
</dbReference>
<dbReference type="Proteomes" id="UP000294299">
    <property type="component" value="Chromosome NFRAN"/>
</dbReference>
<feature type="binding site" evidence="2">
    <location>
        <begin position="8"/>
        <end position="15"/>
    </location>
    <ligand>
        <name>substrate</name>
    </ligand>
</feature>
<dbReference type="CDD" id="cd07067">
    <property type="entry name" value="HP_PGM_like"/>
    <property type="match status" value="1"/>
</dbReference>
<dbReference type="KEGG" id="nfn:NFRAN_2228"/>
<dbReference type="PANTHER" id="PTHR48100:SF1">
    <property type="entry name" value="HISTIDINE PHOSPHATASE FAMILY PROTEIN-RELATED"/>
    <property type="match status" value="1"/>
</dbReference>
<dbReference type="EMBL" id="LR216287">
    <property type="protein sequence ID" value="VFJ14550.1"/>
    <property type="molecule type" value="Genomic_DNA"/>
</dbReference>
<dbReference type="SMART" id="SM00855">
    <property type="entry name" value="PGAM"/>
    <property type="match status" value="1"/>
</dbReference>
<dbReference type="GO" id="GO:0005737">
    <property type="term" value="C:cytoplasm"/>
    <property type="evidence" value="ECO:0007669"/>
    <property type="project" value="TreeGrafter"/>
</dbReference>
<evidence type="ECO:0000313" key="3">
    <source>
        <dbReference type="EMBL" id="VFJ14550.1"/>
    </source>
</evidence>
<dbReference type="InterPro" id="IPR029033">
    <property type="entry name" value="His_PPase_superfam"/>
</dbReference>
<evidence type="ECO:0000256" key="1">
    <source>
        <dbReference type="PIRSR" id="PIRSR613078-1"/>
    </source>
</evidence>
<evidence type="ECO:0000313" key="4">
    <source>
        <dbReference type="Proteomes" id="UP000294299"/>
    </source>
</evidence>